<evidence type="ECO:0000313" key="3">
    <source>
        <dbReference type="Proteomes" id="UP000603453"/>
    </source>
</evidence>
<comment type="caution">
    <text evidence="2">The sequence shown here is derived from an EMBL/GenBank/DDBJ whole genome shotgun (WGS) entry which is preliminary data.</text>
</comment>
<sequence>MLKSKALSTRNALVQKTRENNEALANLQFLMDQRLVQLDFIQKLLQGTDNHAEVIEERIHDLEEQCQHSYLLAQEIQITLEEKTQDLHQAQEERDKVQASLNSLSSKYDSDREDWKRKYELSQHQLVDAQTEYIEQKGQLEQQVLRKDQHIDQLSSKNQQLETELKQQAERLEVESNDQVAQLKMELEHKLSISNDELDHEKETNRELQERLTTFQSQVAEKDQMLENLKAQVDPQEHDHVLQQLEDLKEENEQYRRRLADINHSREESELDKSKHGSRIPVLSNRAIQQQHDLTKEFDLMKDDLLLYQDKLVEKISQNEQLESALERVNEHVSILRKSLNDTREESAQRYKNMMKYMEENRVLREQLEG</sequence>
<protein>
    <submittedName>
        <fullName evidence="2">Uncharacterized protein</fullName>
    </submittedName>
</protein>
<dbReference type="OrthoDB" id="2239932at2759"/>
<name>A0A8H7VFB1_9FUNG</name>
<reference evidence="2" key="1">
    <citation type="submission" date="2020-12" db="EMBL/GenBank/DDBJ databases">
        <title>Metabolic potential, ecology and presence of endohyphal bacteria is reflected in genomic diversity of Mucoromycotina.</title>
        <authorList>
            <person name="Muszewska A."/>
            <person name="Okrasinska A."/>
            <person name="Steczkiewicz K."/>
            <person name="Drgas O."/>
            <person name="Orlowska M."/>
            <person name="Perlinska-Lenart U."/>
            <person name="Aleksandrzak-Piekarczyk T."/>
            <person name="Szatraj K."/>
            <person name="Zielenkiewicz U."/>
            <person name="Pilsyk S."/>
            <person name="Malc E."/>
            <person name="Mieczkowski P."/>
            <person name="Kruszewska J.S."/>
            <person name="Biernat P."/>
            <person name="Pawlowska J."/>
        </authorList>
    </citation>
    <scope>NUCLEOTIDE SEQUENCE</scope>
    <source>
        <strain evidence="2">WA0000017839</strain>
    </source>
</reference>
<evidence type="ECO:0000256" key="1">
    <source>
        <dbReference type="SAM" id="Coils"/>
    </source>
</evidence>
<proteinExistence type="predicted"/>
<keyword evidence="3" id="KW-1185">Reference proteome</keyword>
<accession>A0A8H7VFB1</accession>
<dbReference type="AlphaFoldDB" id="A0A8H7VFB1"/>
<gene>
    <name evidence="2" type="ORF">INT47_000929</name>
</gene>
<feature type="coiled-coil region" evidence="1">
    <location>
        <begin position="13"/>
        <end position="272"/>
    </location>
</feature>
<dbReference type="Proteomes" id="UP000603453">
    <property type="component" value="Unassembled WGS sequence"/>
</dbReference>
<dbReference type="EMBL" id="JAEPRD010000001">
    <property type="protein sequence ID" value="KAG2214373.1"/>
    <property type="molecule type" value="Genomic_DNA"/>
</dbReference>
<evidence type="ECO:0000313" key="2">
    <source>
        <dbReference type="EMBL" id="KAG2214373.1"/>
    </source>
</evidence>
<keyword evidence="1" id="KW-0175">Coiled coil</keyword>
<feature type="coiled-coil region" evidence="1">
    <location>
        <begin position="312"/>
        <end position="346"/>
    </location>
</feature>
<organism evidence="2 3">
    <name type="scientific">Mucor saturninus</name>
    <dbReference type="NCBI Taxonomy" id="64648"/>
    <lineage>
        <taxon>Eukaryota</taxon>
        <taxon>Fungi</taxon>
        <taxon>Fungi incertae sedis</taxon>
        <taxon>Mucoromycota</taxon>
        <taxon>Mucoromycotina</taxon>
        <taxon>Mucoromycetes</taxon>
        <taxon>Mucorales</taxon>
        <taxon>Mucorineae</taxon>
        <taxon>Mucoraceae</taxon>
        <taxon>Mucor</taxon>
    </lineage>
</organism>